<name>A0ABT2WHP6_9BACI</name>
<dbReference type="EMBL" id="JAOUSE010000022">
    <property type="protein sequence ID" value="MCU9594481.1"/>
    <property type="molecule type" value="Genomic_DNA"/>
</dbReference>
<dbReference type="CDD" id="cd04301">
    <property type="entry name" value="NAT_SF"/>
    <property type="match status" value="1"/>
</dbReference>
<dbReference type="InterPro" id="IPR016181">
    <property type="entry name" value="Acyl_CoA_acyltransferase"/>
</dbReference>
<evidence type="ECO:0000313" key="2">
    <source>
        <dbReference type="EMBL" id="MCU9594481.1"/>
    </source>
</evidence>
<dbReference type="Pfam" id="PF00583">
    <property type="entry name" value="Acetyltransf_1"/>
    <property type="match status" value="1"/>
</dbReference>
<reference evidence="2 3" key="1">
    <citation type="submission" date="2022-10" db="EMBL/GenBank/DDBJ databases">
        <title>Description of Fervidibacillus gen. nov. in the family Fervidibacillaceae fam. nov. with two species, Fervidibacillus albus sp. nov., and Fervidibacillus halotolerans sp. nov., isolated from tidal flat sediments.</title>
        <authorList>
            <person name="Kwon K.K."/>
            <person name="Yang S.-H."/>
        </authorList>
    </citation>
    <scope>NUCLEOTIDE SEQUENCE [LARGE SCALE GENOMIC DNA]</scope>
    <source>
        <strain evidence="2 3">DSM 23332</strain>
    </source>
</reference>
<dbReference type="SUPFAM" id="SSF55729">
    <property type="entry name" value="Acyl-CoA N-acyltransferases (Nat)"/>
    <property type="match status" value="1"/>
</dbReference>
<protein>
    <submittedName>
        <fullName evidence="2">GNAT family N-acetyltransferase</fullName>
    </submittedName>
</protein>
<gene>
    <name evidence="2" type="ORF">OEV82_08425</name>
</gene>
<keyword evidence="3" id="KW-1185">Reference proteome</keyword>
<dbReference type="Proteomes" id="UP001208656">
    <property type="component" value="Unassembled WGS sequence"/>
</dbReference>
<evidence type="ECO:0000313" key="3">
    <source>
        <dbReference type="Proteomes" id="UP001208656"/>
    </source>
</evidence>
<dbReference type="InterPro" id="IPR000182">
    <property type="entry name" value="GNAT_dom"/>
</dbReference>
<dbReference type="RefSeq" id="WP_263061612.1">
    <property type="nucleotide sequence ID" value="NZ_JAOUSE010000022.1"/>
</dbReference>
<dbReference type="Gene3D" id="3.40.630.30">
    <property type="match status" value="1"/>
</dbReference>
<organism evidence="2 3">
    <name type="scientific">Pallidibacillus thermolactis</name>
    <dbReference type="NCBI Taxonomy" id="251051"/>
    <lineage>
        <taxon>Bacteria</taxon>
        <taxon>Bacillati</taxon>
        <taxon>Bacillota</taxon>
        <taxon>Bacilli</taxon>
        <taxon>Bacillales</taxon>
        <taxon>Bacillaceae</taxon>
        <taxon>Pallidibacillus</taxon>
    </lineage>
</organism>
<feature type="domain" description="N-acetyltransferase" evidence="1">
    <location>
        <begin position="4"/>
        <end position="177"/>
    </location>
</feature>
<evidence type="ECO:0000259" key="1">
    <source>
        <dbReference type="PROSITE" id="PS51186"/>
    </source>
</evidence>
<accession>A0ABT2WHP6</accession>
<sequence>MYDVQIRRPLLKDIQQLNDFFEFVITDTFIKEGIGNKLDDIQKEMECKKKYLKADFESNGKKRYFLIAFIEDRIIGSIEFGPVSELIKSCTNNAYCYLNEVGTVFVYPEYQGNGIGNMLLQAMYKTLRSKGIDEFCLDCGYKNAQKIWQNKFGKPDYHFKDYWDKGQDHMIWRIKLRDCMFD</sequence>
<comment type="caution">
    <text evidence="2">The sequence shown here is derived from an EMBL/GenBank/DDBJ whole genome shotgun (WGS) entry which is preliminary data.</text>
</comment>
<dbReference type="PROSITE" id="PS51186">
    <property type="entry name" value="GNAT"/>
    <property type="match status" value="1"/>
</dbReference>
<proteinExistence type="predicted"/>